<comment type="catalytic activity">
    <reaction evidence="1">
        <text>a 4-O-methyl-thymidine in DNA + L-cysteinyl-[protein] = a thymidine in DNA + S-methyl-L-cysteinyl-[protein]</text>
        <dbReference type="Rhea" id="RHEA:53428"/>
        <dbReference type="Rhea" id="RHEA-COMP:10131"/>
        <dbReference type="Rhea" id="RHEA-COMP:10132"/>
        <dbReference type="Rhea" id="RHEA-COMP:13555"/>
        <dbReference type="Rhea" id="RHEA-COMP:13556"/>
        <dbReference type="ChEBI" id="CHEBI:29950"/>
        <dbReference type="ChEBI" id="CHEBI:82612"/>
        <dbReference type="ChEBI" id="CHEBI:137386"/>
        <dbReference type="ChEBI" id="CHEBI:137387"/>
        <dbReference type="EC" id="2.1.1.63"/>
    </reaction>
</comment>
<dbReference type="InterPro" id="IPR004026">
    <property type="entry name" value="Ada_DNA_repair_Zn-bd"/>
</dbReference>
<evidence type="ECO:0000256" key="7">
    <source>
        <dbReference type="ARBA" id="ARBA00023015"/>
    </source>
</evidence>
<dbReference type="Proteomes" id="UP000321464">
    <property type="component" value="Unassembled WGS sequence"/>
</dbReference>
<protein>
    <recommendedName>
        <fullName evidence="3">methylated-DNA--[protein]-cysteine S-methyltransferase</fullName>
        <ecNumber evidence="3">2.1.1.63</ecNumber>
    </recommendedName>
</protein>
<evidence type="ECO:0000313" key="15">
    <source>
        <dbReference type="EMBL" id="GEO00440.1"/>
    </source>
</evidence>
<comment type="catalytic activity">
    <reaction evidence="11">
        <text>a 6-O-methyl-2'-deoxyguanosine in DNA + L-cysteinyl-[protein] = S-methyl-L-cysteinyl-[protein] + a 2'-deoxyguanosine in DNA</text>
        <dbReference type="Rhea" id="RHEA:24000"/>
        <dbReference type="Rhea" id="RHEA-COMP:10131"/>
        <dbReference type="Rhea" id="RHEA-COMP:10132"/>
        <dbReference type="Rhea" id="RHEA-COMP:11367"/>
        <dbReference type="Rhea" id="RHEA-COMP:11368"/>
        <dbReference type="ChEBI" id="CHEBI:29950"/>
        <dbReference type="ChEBI" id="CHEBI:82612"/>
        <dbReference type="ChEBI" id="CHEBI:85445"/>
        <dbReference type="ChEBI" id="CHEBI:85448"/>
        <dbReference type="EC" id="2.1.1.63"/>
    </reaction>
</comment>
<dbReference type="GO" id="GO:0043565">
    <property type="term" value="F:sequence-specific DNA binding"/>
    <property type="evidence" value="ECO:0007669"/>
    <property type="project" value="InterPro"/>
</dbReference>
<feature type="binding site" evidence="13">
    <location>
        <position position="49"/>
    </location>
    <ligand>
        <name>Zn(2+)</name>
        <dbReference type="ChEBI" id="CHEBI:29105"/>
    </ligand>
</feature>
<keyword evidence="6" id="KW-0227">DNA damage</keyword>
<dbReference type="PIRSF" id="PIRSF000409">
    <property type="entry name" value="Ada"/>
    <property type="match status" value="1"/>
</dbReference>
<evidence type="ECO:0000256" key="5">
    <source>
        <dbReference type="ARBA" id="ARBA00022679"/>
    </source>
</evidence>
<evidence type="ECO:0000256" key="10">
    <source>
        <dbReference type="ARBA" id="ARBA00023204"/>
    </source>
</evidence>
<dbReference type="SUPFAM" id="SSF46767">
    <property type="entry name" value="Methylated DNA-protein cysteine methyltransferase, C-terminal domain"/>
    <property type="match status" value="1"/>
</dbReference>
<dbReference type="GO" id="GO:0003908">
    <property type="term" value="F:methylated-DNA-[protein]-cysteine S-methyltransferase activity"/>
    <property type="evidence" value="ECO:0007669"/>
    <property type="project" value="UniProtKB-EC"/>
</dbReference>
<evidence type="ECO:0000256" key="12">
    <source>
        <dbReference type="PIRSR" id="PIRSR000409-1"/>
    </source>
</evidence>
<dbReference type="InterPro" id="IPR036388">
    <property type="entry name" value="WH-like_DNA-bd_sf"/>
</dbReference>
<evidence type="ECO:0000313" key="16">
    <source>
        <dbReference type="Proteomes" id="UP000321464"/>
    </source>
</evidence>
<feature type="domain" description="HTH araC/xylS-type" evidence="14">
    <location>
        <begin position="97"/>
        <end position="194"/>
    </location>
</feature>
<dbReference type="Pfam" id="PF12833">
    <property type="entry name" value="HTH_18"/>
    <property type="match status" value="1"/>
</dbReference>
<dbReference type="Gene3D" id="3.30.160.70">
    <property type="entry name" value="Methylated DNA-protein cysteine methyltransferase domain"/>
    <property type="match status" value="1"/>
</dbReference>
<dbReference type="Gene3D" id="1.10.10.10">
    <property type="entry name" value="Winged helix-like DNA-binding domain superfamily/Winged helix DNA-binding domain"/>
    <property type="match status" value="1"/>
</dbReference>
<evidence type="ECO:0000256" key="2">
    <source>
        <dbReference type="ARBA" id="ARBA00008711"/>
    </source>
</evidence>
<keyword evidence="13" id="KW-0479">Metal-binding</keyword>
<name>A0A512AL46_9SPHN</name>
<keyword evidence="10" id="KW-0234">DNA repair</keyword>
<keyword evidence="8" id="KW-0010">Activator</keyword>
<dbReference type="InterPro" id="IPR018060">
    <property type="entry name" value="HTH_AraC"/>
</dbReference>
<feature type="binding site" evidence="13">
    <location>
        <position position="80"/>
    </location>
    <ligand>
        <name>Zn(2+)</name>
        <dbReference type="ChEBI" id="CHEBI:29105"/>
    </ligand>
</feature>
<evidence type="ECO:0000256" key="1">
    <source>
        <dbReference type="ARBA" id="ARBA00001286"/>
    </source>
</evidence>
<dbReference type="GO" id="GO:0006281">
    <property type="term" value="P:DNA repair"/>
    <property type="evidence" value="ECO:0007669"/>
    <property type="project" value="UniProtKB-KW"/>
</dbReference>
<dbReference type="PANTHER" id="PTHR10815:SF14">
    <property type="entry name" value="BIFUNCTIONAL TRANSCRIPTIONAL ACTIVATOR_DNA REPAIR ENZYME ADA"/>
    <property type="match status" value="1"/>
</dbReference>
<dbReference type="RefSeq" id="WP_147159758.1">
    <property type="nucleotide sequence ID" value="NZ_BJYR01000015.1"/>
</dbReference>
<proteinExistence type="inferred from homology"/>
<feature type="binding site" evidence="13">
    <location>
        <position position="53"/>
    </location>
    <ligand>
        <name>Zn(2+)</name>
        <dbReference type="ChEBI" id="CHEBI:29105"/>
    </ligand>
</feature>
<sequence>MAIPAPTRYAKTVATPDPLDEARWLHVTARDRSADGTFVYAVKTTGVYCRPSCPSRQANRANVSFHETPAAAEAAGFRPCRRCHPAAAQEPAASLMQAMAAYIASHAEEPLTLAHLAEQAGMAPTHFQRAFKAALGVSPREYQAAQRLIRFKQALRDGEGVLEAGLDAGFGSTSRIYDLADGSLGMTPSAYRAGGAGEVITHATRATMLGPLMMAATPRGVCFVQFGESEEALLAGLAAEFPKAHLVRAALAAAAPLDAWMAALAAHLENAAPRPDLPLDLRGTAFQISVWRFLMSVKPGDVVSYSELAEGAGKPRAIRAAASACAANRIAVLIPCHRALRADGSLGGYRWGLDRKRALLDAERREKAGSA</sequence>
<dbReference type="SUPFAM" id="SSF57884">
    <property type="entry name" value="Ada DNA repair protein, N-terminal domain (N-Ada 10)"/>
    <property type="match status" value="1"/>
</dbReference>
<dbReference type="Gene3D" id="3.40.10.10">
    <property type="entry name" value="DNA Methylphosphotriester Repair Domain"/>
    <property type="match status" value="1"/>
</dbReference>
<keyword evidence="7" id="KW-0805">Transcription regulation</keyword>
<dbReference type="Pfam" id="PF02805">
    <property type="entry name" value="Ada_Zn_binding"/>
    <property type="match status" value="1"/>
</dbReference>
<dbReference type="NCBIfam" id="TIGR00589">
    <property type="entry name" value="ogt"/>
    <property type="match status" value="1"/>
</dbReference>
<dbReference type="GO" id="GO:0032259">
    <property type="term" value="P:methylation"/>
    <property type="evidence" value="ECO:0007669"/>
    <property type="project" value="UniProtKB-KW"/>
</dbReference>
<feature type="binding site" evidence="13">
    <location>
        <position position="83"/>
    </location>
    <ligand>
        <name>Zn(2+)</name>
        <dbReference type="ChEBI" id="CHEBI:29105"/>
    </ligand>
</feature>
<feature type="active site" description="Nucleophile; methyl group acceptor from either O6-methylguanine or O4-methylthymine" evidence="12">
    <location>
        <position position="336"/>
    </location>
</feature>
<dbReference type="InterPro" id="IPR036631">
    <property type="entry name" value="MGMT_N_sf"/>
</dbReference>
<dbReference type="PROSITE" id="PS01124">
    <property type="entry name" value="HTH_ARAC_FAMILY_2"/>
    <property type="match status" value="1"/>
</dbReference>
<comment type="caution">
    <text evidence="15">The sequence shown here is derived from an EMBL/GenBank/DDBJ whole genome shotgun (WGS) entry which is preliminary data.</text>
</comment>
<evidence type="ECO:0000256" key="8">
    <source>
        <dbReference type="ARBA" id="ARBA00023159"/>
    </source>
</evidence>
<dbReference type="AlphaFoldDB" id="A0A512AL46"/>
<feature type="active site" description="Nucleophile; methyl group acceptor from methylphosphotriester" evidence="12">
    <location>
        <position position="49"/>
    </location>
</feature>
<comment type="cofactor">
    <cofactor evidence="13">
        <name>Zn(2+)</name>
        <dbReference type="ChEBI" id="CHEBI:29105"/>
    </cofactor>
    <text evidence="13">Binds 1 zinc ion per subunit.</text>
</comment>
<dbReference type="EMBL" id="BJYR01000015">
    <property type="protein sequence ID" value="GEO00440.1"/>
    <property type="molecule type" value="Genomic_DNA"/>
</dbReference>
<dbReference type="SUPFAM" id="SSF46689">
    <property type="entry name" value="Homeodomain-like"/>
    <property type="match status" value="1"/>
</dbReference>
<dbReference type="Pfam" id="PF01035">
    <property type="entry name" value="DNA_binding_1"/>
    <property type="match status" value="1"/>
</dbReference>
<dbReference type="EC" id="2.1.1.63" evidence="3"/>
<keyword evidence="16" id="KW-1185">Reference proteome</keyword>
<evidence type="ECO:0000256" key="3">
    <source>
        <dbReference type="ARBA" id="ARBA00011918"/>
    </source>
</evidence>
<dbReference type="InterPro" id="IPR035451">
    <property type="entry name" value="Ada-like_dom_sf"/>
</dbReference>
<dbReference type="InterPro" id="IPR009057">
    <property type="entry name" value="Homeodomain-like_sf"/>
</dbReference>
<dbReference type="GO" id="GO:0003700">
    <property type="term" value="F:DNA-binding transcription factor activity"/>
    <property type="evidence" value="ECO:0007669"/>
    <property type="project" value="InterPro"/>
</dbReference>
<dbReference type="InterPro" id="IPR014048">
    <property type="entry name" value="MethylDNA_cys_MeTrfase_DNA-bd"/>
</dbReference>
<dbReference type="GO" id="GO:0008270">
    <property type="term" value="F:zinc ion binding"/>
    <property type="evidence" value="ECO:0007669"/>
    <property type="project" value="InterPro"/>
</dbReference>
<accession>A0A512AL46</accession>
<dbReference type="NCBIfam" id="NF011964">
    <property type="entry name" value="PRK15435.1"/>
    <property type="match status" value="1"/>
</dbReference>
<evidence type="ECO:0000256" key="13">
    <source>
        <dbReference type="PIRSR" id="PIRSR000409-3"/>
    </source>
</evidence>
<dbReference type="CDD" id="cd06445">
    <property type="entry name" value="ATase"/>
    <property type="match status" value="1"/>
</dbReference>
<keyword evidence="9" id="KW-0804">Transcription</keyword>
<keyword evidence="4" id="KW-0489">Methyltransferase</keyword>
<dbReference type="FunFam" id="1.10.10.10:FF:000214">
    <property type="entry name" value="Methylated-DNA--protein-cysteine methyltransferase"/>
    <property type="match status" value="1"/>
</dbReference>
<dbReference type="InterPro" id="IPR036217">
    <property type="entry name" value="MethylDNA_cys_MeTrfase_DNAb"/>
</dbReference>
<gene>
    <name evidence="15" type="ORF">NSE01_22720</name>
</gene>
<dbReference type="InterPro" id="IPR016221">
    <property type="entry name" value="Bifunct_regulatory_prot_Ada"/>
</dbReference>
<comment type="similarity">
    <text evidence="2">Belongs to the MGMT family.</text>
</comment>
<dbReference type="PANTHER" id="PTHR10815">
    <property type="entry name" value="METHYLATED-DNA--PROTEIN-CYSTEINE METHYLTRANSFERASE"/>
    <property type="match status" value="1"/>
</dbReference>
<keyword evidence="13" id="KW-0862">Zinc</keyword>
<evidence type="ECO:0000256" key="4">
    <source>
        <dbReference type="ARBA" id="ARBA00022603"/>
    </source>
</evidence>
<evidence type="ECO:0000259" key="14">
    <source>
        <dbReference type="PROSITE" id="PS01124"/>
    </source>
</evidence>
<organism evidence="15 16">
    <name type="scientific">Novosphingobium sediminis</name>
    <dbReference type="NCBI Taxonomy" id="707214"/>
    <lineage>
        <taxon>Bacteria</taxon>
        <taxon>Pseudomonadati</taxon>
        <taxon>Pseudomonadota</taxon>
        <taxon>Alphaproteobacteria</taxon>
        <taxon>Sphingomonadales</taxon>
        <taxon>Sphingomonadaceae</taxon>
        <taxon>Novosphingobium</taxon>
    </lineage>
</organism>
<dbReference type="SMART" id="SM00342">
    <property type="entry name" value="HTH_ARAC"/>
    <property type="match status" value="1"/>
</dbReference>
<dbReference type="Gene3D" id="1.10.10.60">
    <property type="entry name" value="Homeodomain-like"/>
    <property type="match status" value="1"/>
</dbReference>
<dbReference type="OrthoDB" id="9802228at2"/>
<evidence type="ECO:0000256" key="9">
    <source>
        <dbReference type="ARBA" id="ARBA00023163"/>
    </source>
</evidence>
<evidence type="ECO:0000256" key="11">
    <source>
        <dbReference type="ARBA" id="ARBA00049348"/>
    </source>
</evidence>
<keyword evidence="5" id="KW-0808">Transferase</keyword>
<reference evidence="15 16" key="1">
    <citation type="submission" date="2019-07" db="EMBL/GenBank/DDBJ databases">
        <title>Whole genome shotgun sequence of Novosphingobium sediminis NBRC 106119.</title>
        <authorList>
            <person name="Hosoyama A."/>
            <person name="Uohara A."/>
            <person name="Ohji S."/>
            <person name="Ichikawa N."/>
        </authorList>
    </citation>
    <scope>NUCLEOTIDE SEQUENCE [LARGE SCALE GENOMIC DNA]</scope>
    <source>
        <strain evidence="15 16">NBRC 106119</strain>
    </source>
</reference>
<dbReference type="SUPFAM" id="SSF53155">
    <property type="entry name" value="Methylated DNA-protein cysteine methyltransferase domain"/>
    <property type="match status" value="1"/>
</dbReference>
<evidence type="ECO:0000256" key="6">
    <source>
        <dbReference type="ARBA" id="ARBA00022763"/>
    </source>
</evidence>